<name>A0A286UXD7_9AGAM</name>
<evidence type="ECO:0000313" key="9">
    <source>
        <dbReference type="Proteomes" id="UP000217199"/>
    </source>
</evidence>
<sequence>MDVNVLYDEVRKWYALTPPAIAVVSFFVDAPFGRFSLSENVALQFDGIKSWIVMEVVSPIMFISSIIKAPLSSGTQTPPLQFSLKDPRALLALLFIIHYSNRALISPLRSPSRSKAHVIVPLSAIFFNTVNGSLMGAYLSSPRAYSFLSNALSRPSFWVGITTWVLGLVGNILHDEVLLDIRRNAQKKEKDKPMDKNKRQKPYYGIPKGYLYRHISYPNYFCEWIEWAGFALAASPIPALSFAGLITAAPPWLFFLSEVFLMTPRAYKGHRWYHEKFPEYPKERKAVIPFIL</sequence>
<evidence type="ECO:0000256" key="1">
    <source>
        <dbReference type="ARBA" id="ARBA00004141"/>
    </source>
</evidence>
<protein>
    <submittedName>
        <fullName evidence="8">3-oxo-5-alpha-steroid 4-dehydrogenase</fullName>
    </submittedName>
</protein>
<dbReference type="PANTHER" id="PTHR10556:SF43">
    <property type="entry name" value="STEROID 5-ALPHA-REDUCTASE DET2"/>
    <property type="match status" value="1"/>
</dbReference>
<keyword evidence="9" id="KW-1185">Reference proteome</keyword>
<comment type="subcellular location">
    <subcellularLocation>
        <location evidence="1">Membrane</location>
        <topology evidence="1">Multi-pass membrane protein</topology>
    </subcellularLocation>
</comment>
<accession>A0A286UXD7</accession>
<feature type="transmembrane region" description="Helical" evidence="6">
    <location>
        <begin position="157"/>
        <end position="174"/>
    </location>
</feature>
<dbReference type="STRING" id="2282107.A0A286UXD7"/>
<dbReference type="GO" id="GO:0006629">
    <property type="term" value="P:lipid metabolic process"/>
    <property type="evidence" value="ECO:0007669"/>
    <property type="project" value="InterPro"/>
</dbReference>
<organism evidence="8 9">
    <name type="scientific">Pyrrhoderma noxium</name>
    <dbReference type="NCBI Taxonomy" id="2282107"/>
    <lineage>
        <taxon>Eukaryota</taxon>
        <taxon>Fungi</taxon>
        <taxon>Dikarya</taxon>
        <taxon>Basidiomycota</taxon>
        <taxon>Agaricomycotina</taxon>
        <taxon>Agaricomycetes</taxon>
        <taxon>Hymenochaetales</taxon>
        <taxon>Hymenochaetaceae</taxon>
        <taxon>Pyrrhoderma</taxon>
    </lineage>
</organism>
<keyword evidence="4 6" id="KW-1133">Transmembrane helix</keyword>
<evidence type="ECO:0000259" key="7">
    <source>
        <dbReference type="Pfam" id="PF02544"/>
    </source>
</evidence>
<reference evidence="8 9" key="1">
    <citation type="journal article" date="2017" name="Mol. Ecol.">
        <title>Comparative and population genomic landscape of Phellinus noxius: A hypervariable fungus causing root rot in trees.</title>
        <authorList>
            <person name="Chung C.L."/>
            <person name="Lee T.J."/>
            <person name="Akiba M."/>
            <person name="Lee H.H."/>
            <person name="Kuo T.H."/>
            <person name="Liu D."/>
            <person name="Ke H.M."/>
            <person name="Yokoi T."/>
            <person name="Roa M.B."/>
            <person name="Lu M.J."/>
            <person name="Chang Y.Y."/>
            <person name="Ann P.J."/>
            <person name="Tsai J.N."/>
            <person name="Chen C.Y."/>
            <person name="Tzean S.S."/>
            <person name="Ota Y."/>
            <person name="Hattori T."/>
            <person name="Sahashi N."/>
            <person name="Liou R.F."/>
            <person name="Kikuchi T."/>
            <person name="Tsai I.J."/>
        </authorList>
    </citation>
    <scope>NUCLEOTIDE SEQUENCE [LARGE SCALE GENOMIC DNA]</scope>
    <source>
        <strain evidence="8 9">FFPRI411160</strain>
    </source>
</reference>
<feature type="transmembrane region" description="Helical" evidence="6">
    <location>
        <begin position="51"/>
        <end position="69"/>
    </location>
</feature>
<feature type="transmembrane region" description="Helical" evidence="6">
    <location>
        <begin position="12"/>
        <end position="30"/>
    </location>
</feature>
<dbReference type="InParanoid" id="A0A286UXD7"/>
<keyword evidence="5 6" id="KW-0472">Membrane</keyword>
<evidence type="ECO:0000313" key="8">
    <source>
        <dbReference type="EMBL" id="PAV24212.1"/>
    </source>
</evidence>
<evidence type="ECO:0000256" key="6">
    <source>
        <dbReference type="SAM" id="Phobius"/>
    </source>
</evidence>
<keyword evidence="3 6" id="KW-0812">Transmembrane</keyword>
<evidence type="ECO:0000256" key="2">
    <source>
        <dbReference type="ARBA" id="ARBA00007742"/>
    </source>
</evidence>
<feature type="transmembrane region" description="Helical" evidence="6">
    <location>
        <begin position="117"/>
        <end position="137"/>
    </location>
</feature>
<dbReference type="GO" id="GO:0016020">
    <property type="term" value="C:membrane"/>
    <property type="evidence" value="ECO:0007669"/>
    <property type="project" value="UniProtKB-SubCell"/>
</dbReference>
<dbReference type="FunCoup" id="A0A286UXD7">
    <property type="interactions" value="10"/>
</dbReference>
<dbReference type="Pfam" id="PF02544">
    <property type="entry name" value="Steroid_dh"/>
    <property type="match status" value="1"/>
</dbReference>
<dbReference type="Gene3D" id="1.20.120.1630">
    <property type="match status" value="1"/>
</dbReference>
<dbReference type="InterPro" id="IPR001104">
    <property type="entry name" value="3-oxo-5_a-steroid_4-DH_C"/>
</dbReference>
<comment type="caution">
    <text evidence="8">The sequence shown here is derived from an EMBL/GenBank/DDBJ whole genome shotgun (WGS) entry which is preliminary data.</text>
</comment>
<evidence type="ECO:0000256" key="3">
    <source>
        <dbReference type="ARBA" id="ARBA00022692"/>
    </source>
</evidence>
<dbReference type="InterPro" id="IPR039357">
    <property type="entry name" value="SRD5A/TECR"/>
</dbReference>
<dbReference type="EMBL" id="NBII01000001">
    <property type="protein sequence ID" value="PAV24212.1"/>
    <property type="molecule type" value="Genomic_DNA"/>
</dbReference>
<dbReference type="PROSITE" id="PS50244">
    <property type="entry name" value="S5A_REDUCTASE"/>
    <property type="match status" value="1"/>
</dbReference>
<comment type="similarity">
    <text evidence="2">Belongs to the steroid 5-alpha reductase family.</text>
</comment>
<gene>
    <name evidence="8" type="ORF">PNOK_0128000</name>
</gene>
<evidence type="ECO:0000256" key="4">
    <source>
        <dbReference type="ARBA" id="ARBA00022989"/>
    </source>
</evidence>
<dbReference type="OrthoDB" id="5788137at2759"/>
<dbReference type="AlphaFoldDB" id="A0A286UXD7"/>
<proteinExistence type="inferred from homology"/>
<dbReference type="PANTHER" id="PTHR10556">
    <property type="entry name" value="3-OXO-5-ALPHA-STEROID 4-DEHYDROGENASE"/>
    <property type="match status" value="1"/>
</dbReference>
<dbReference type="GO" id="GO:0016627">
    <property type="term" value="F:oxidoreductase activity, acting on the CH-CH group of donors"/>
    <property type="evidence" value="ECO:0007669"/>
    <property type="project" value="InterPro"/>
</dbReference>
<dbReference type="Proteomes" id="UP000217199">
    <property type="component" value="Unassembled WGS sequence"/>
</dbReference>
<feature type="domain" description="3-oxo-5-alpha-steroid 4-dehydrogenase C-terminal" evidence="7">
    <location>
        <begin position="118"/>
        <end position="292"/>
    </location>
</feature>
<evidence type="ECO:0000256" key="5">
    <source>
        <dbReference type="ARBA" id="ARBA00023136"/>
    </source>
</evidence>